<dbReference type="GO" id="GO:0070063">
    <property type="term" value="F:RNA polymerase binding"/>
    <property type="evidence" value="ECO:0007669"/>
    <property type="project" value="InterPro"/>
</dbReference>
<reference evidence="6 7" key="1">
    <citation type="submission" date="2019-12" db="EMBL/GenBank/DDBJ databases">
        <title>Deinococcus sp. HMF7620 Genome sequencing and assembly.</title>
        <authorList>
            <person name="Kang H."/>
            <person name="Kim H."/>
            <person name="Joh K."/>
        </authorList>
    </citation>
    <scope>NUCLEOTIDE SEQUENCE [LARGE SCALE GENOMIC DNA]</scope>
    <source>
        <strain evidence="6 7">HMF7620</strain>
    </source>
</reference>
<dbReference type="InterPro" id="IPR036953">
    <property type="entry name" value="GreA/GreB_C_sf"/>
</dbReference>
<evidence type="ECO:0000313" key="6">
    <source>
        <dbReference type="EMBL" id="MVN85736.1"/>
    </source>
</evidence>
<evidence type="ECO:0000256" key="1">
    <source>
        <dbReference type="ARBA" id="ARBA00023015"/>
    </source>
</evidence>
<dbReference type="Proteomes" id="UP000483286">
    <property type="component" value="Unassembled WGS sequence"/>
</dbReference>
<dbReference type="GO" id="GO:0003746">
    <property type="term" value="F:translation elongation factor activity"/>
    <property type="evidence" value="ECO:0007669"/>
    <property type="project" value="UniProtKB-KW"/>
</dbReference>
<keyword evidence="6" id="KW-0648">Protein biosynthesis</keyword>
<dbReference type="InterPro" id="IPR001437">
    <property type="entry name" value="Tscrpt_elong_fac_GreA/B_C"/>
</dbReference>
<dbReference type="GO" id="GO:0032784">
    <property type="term" value="P:regulation of DNA-templated transcription elongation"/>
    <property type="evidence" value="ECO:0007669"/>
    <property type="project" value="InterPro"/>
</dbReference>
<dbReference type="PANTHER" id="PTHR30437:SF4">
    <property type="entry name" value="TRANSCRIPTION ELONGATION FACTOR GREA"/>
    <property type="match status" value="1"/>
</dbReference>
<feature type="domain" description="Transcription elongation factor GreA/GreB C-terminal" evidence="4">
    <location>
        <begin position="109"/>
        <end position="187"/>
    </location>
</feature>
<keyword evidence="6" id="KW-0251">Elongation factor</keyword>
<dbReference type="SUPFAM" id="SSF54534">
    <property type="entry name" value="FKBP-like"/>
    <property type="match status" value="1"/>
</dbReference>
<dbReference type="PANTHER" id="PTHR30437">
    <property type="entry name" value="TRANSCRIPTION ELONGATION FACTOR GREA"/>
    <property type="match status" value="1"/>
</dbReference>
<keyword evidence="1" id="KW-0805">Transcription regulation</keyword>
<dbReference type="GO" id="GO:0006354">
    <property type="term" value="P:DNA-templated transcription elongation"/>
    <property type="evidence" value="ECO:0007669"/>
    <property type="project" value="TreeGrafter"/>
</dbReference>
<proteinExistence type="predicted"/>
<dbReference type="Gene3D" id="1.10.287.180">
    <property type="entry name" value="Transcription elongation factor, GreA/GreB, N-terminal domain"/>
    <property type="match status" value="1"/>
</dbReference>
<dbReference type="Pfam" id="PF01272">
    <property type="entry name" value="GreA_GreB"/>
    <property type="match status" value="1"/>
</dbReference>
<sequence>MRGDFFNPHPQVLAGIRRRRNGGSRVAQATRQVKLTREGYERLQKTLDQEMARLAEATRILQEQMETNSDTEDTGLEDAKREKMNIEARIEELEDTLARATVIEDHEHDGRVELGAIVNLANETTKKDMKVQVVSAAEATVTGGSLPRVSEDSPVGKELMGRKKGESFVVNLDNGKQMKYKVKSIDY</sequence>
<protein>
    <submittedName>
        <fullName evidence="6">Transcription elongation factor GreA</fullName>
    </submittedName>
</protein>
<feature type="coiled-coil region" evidence="3">
    <location>
        <begin position="37"/>
        <end position="103"/>
    </location>
</feature>
<evidence type="ECO:0000256" key="2">
    <source>
        <dbReference type="ARBA" id="ARBA00023163"/>
    </source>
</evidence>
<dbReference type="InterPro" id="IPR023459">
    <property type="entry name" value="Tscrpt_elong_fac_GreA/B_fam"/>
</dbReference>
<keyword evidence="2" id="KW-0804">Transcription</keyword>
<evidence type="ECO:0000259" key="4">
    <source>
        <dbReference type="Pfam" id="PF01272"/>
    </source>
</evidence>
<dbReference type="InterPro" id="IPR022691">
    <property type="entry name" value="Tscrpt_elong_fac_GreA/B_N"/>
</dbReference>
<dbReference type="PIRSF" id="PIRSF006092">
    <property type="entry name" value="GreA_GreB"/>
    <property type="match status" value="1"/>
</dbReference>
<evidence type="ECO:0000256" key="3">
    <source>
        <dbReference type="SAM" id="Coils"/>
    </source>
</evidence>
<dbReference type="EMBL" id="WQLB01000003">
    <property type="protein sequence ID" value="MVN85736.1"/>
    <property type="molecule type" value="Genomic_DNA"/>
</dbReference>
<accession>A0A7C9LLJ7</accession>
<dbReference type="Pfam" id="PF03449">
    <property type="entry name" value="GreA_GreB_N"/>
    <property type="match status" value="1"/>
</dbReference>
<feature type="domain" description="Transcription elongation factor GreA/GreB N-terminal" evidence="5">
    <location>
        <begin position="34"/>
        <end position="102"/>
    </location>
</feature>
<dbReference type="AlphaFoldDB" id="A0A7C9LLJ7"/>
<dbReference type="InterPro" id="IPR036805">
    <property type="entry name" value="Tscrpt_elong_fac_GreA/B_N_sf"/>
</dbReference>
<dbReference type="GO" id="GO:0003677">
    <property type="term" value="F:DNA binding"/>
    <property type="evidence" value="ECO:0007669"/>
    <property type="project" value="InterPro"/>
</dbReference>
<organism evidence="6 7">
    <name type="scientific">Deinococcus arboris</name>
    <dbReference type="NCBI Taxonomy" id="2682977"/>
    <lineage>
        <taxon>Bacteria</taxon>
        <taxon>Thermotogati</taxon>
        <taxon>Deinococcota</taxon>
        <taxon>Deinococci</taxon>
        <taxon>Deinococcales</taxon>
        <taxon>Deinococcaceae</taxon>
        <taxon>Deinococcus</taxon>
    </lineage>
</organism>
<keyword evidence="3" id="KW-0175">Coiled coil</keyword>
<evidence type="ECO:0000259" key="5">
    <source>
        <dbReference type="Pfam" id="PF03449"/>
    </source>
</evidence>
<name>A0A7C9LLJ7_9DEIO</name>
<evidence type="ECO:0000313" key="7">
    <source>
        <dbReference type="Proteomes" id="UP000483286"/>
    </source>
</evidence>
<dbReference type="Gene3D" id="3.10.50.30">
    <property type="entry name" value="Transcription elongation factor, GreA/GreB, C-terminal domain"/>
    <property type="match status" value="1"/>
</dbReference>
<dbReference type="SUPFAM" id="SSF46557">
    <property type="entry name" value="GreA transcript cleavage protein, N-terminal domain"/>
    <property type="match status" value="1"/>
</dbReference>
<gene>
    <name evidence="6" type="ORF">GO986_03045</name>
</gene>
<comment type="caution">
    <text evidence="6">The sequence shown here is derived from an EMBL/GenBank/DDBJ whole genome shotgun (WGS) entry which is preliminary data.</text>
</comment>
<keyword evidence="7" id="KW-1185">Reference proteome</keyword>